<dbReference type="PANTHER" id="PTHR15835">
    <property type="entry name" value="NUCLEAR-INTERACTING PARTNER OF ALK"/>
    <property type="match status" value="1"/>
</dbReference>
<feature type="compositionally biased region" description="Basic and acidic residues" evidence="7">
    <location>
        <begin position="397"/>
        <end position="409"/>
    </location>
</feature>
<dbReference type="Proteomes" id="UP000005408">
    <property type="component" value="Unassembled WGS sequence"/>
</dbReference>
<evidence type="ECO:0008006" key="12">
    <source>
        <dbReference type="Google" id="ProtNLM"/>
    </source>
</evidence>
<feature type="compositionally biased region" description="Basic and acidic residues" evidence="7">
    <location>
        <begin position="326"/>
        <end position="335"/>
    </location>
</feature>
<sequence length="578" mass="64343">MASGSEGNRFSSEAVQIENLHLSLKRRTKRKLADRDTDGDSQDSRDRDAFFERVQTFSCAKYGWINLESDMLQCRMCRAVICAMLPVNSDPKIYQMCVKKLTEKLKSGHEQACKWRSNPTPDSLIRVPTHDKAEVTEEFNQRLQSLLSCENRLPYLNTASAESQGITDSTLSVLTEYLRNKASDREAVDPEVVKRAALISLCGWKIRSDNTEDIMSCDFCQRTIGLWNYKSPHWHETHQNSESGITKDLEDTVREEAVTEEIQNAEKVPNGSAIVENAQNGHENLVDDRISDDGQNSSATVTDTVSEKEMQVSGNGAILSGSENESLGKDSEETKAPNIEKPSDQTENICEMVSETRKSVELDGVQNGAKESKETDEHDSGTNGIDATDGTSPSKVGGKDSDADEKNKENEDEASENNCSETKDKGKEHSPEISTVKSNGHREEETKENNPREQSCEVSRSPDRAPPAVTNSTQDTTAGEQGRKRIKLEEKDSFDPLAEHRTWCSWLQKSCDTSPWKQSGSEVVTPWKKILYIVCPTLKDDQAISLSLSSHYKQVSPVAAFGRVCRILNDWTGGNSKD</sequence>
<dbReference type="InterPro" id="IPR012935">
    <property type="entry name" value="NuBaID_N"/>
</dbReference>
<evidence type="ECO:0000259" key="8">
    <source>
        <dbReference type="Pfam" id="PF07967"/>
    </source>
</evidence>
<feature type="compositionally biased region" description="Basic and acidic residues" evidence="7">
    <location>
        <begin position="440"/>
        <end position="463"/>
    </location>
</feature>
<comment type="subcellular location">
    <subcellularLocation>
        <location evidence="1">Nucleus</location>
    </subcellularLocation>
</comment>
<protein>
    <recommendedName>
        <fullName evidence="12">Nuclear-interacting partner of ALK</fullName>
    </recommendedName>
</protein>
<evidence type="ECO:0000313" key="10">
    <source>
        <dbReference type="EnsemblMetazoa" id="G4982.3:cds"/>
    </source>
</evidence>
<evidence type="ECO:0000256" key="1">
    <source>
        <dbReference type="ARBA" id="ARBA00004123"/>
    </source>
</evidence>
<keyword evidence="11" id="KW-1185">Reference proteome</keyword>
<feature type="compositionally biased region" description="Basic and acidic residues" evidence="7">
    <location>
        <begin position="370"/>
        <end position="380"/>
    </location>
</feature>
<dbReference type="EnsemblMetazoa" id="G4982.3">
    <property type="protein sequence ID" value="G4982.3:cds"/>
    <property type="gene ID" value="G4982"/>
</dbReference>
<organism evidence="10 11">
    <name type="scientific">Magallana gigas</name>
    <name type="common">Pacific oyster</name>
    <name type="synonym">Crassostrea gigas</name>
    <dbReference type="NCBI Taxonomy" id="29159"/>
    <lineage>
        <taxon>Eukaryota</taxon>
        <taxon>Metazoa</taxon>
        <taxon>Spiralia</taxon>
        <taxon>Lophotrochozoa</taxon>
        <taxon>Mollusca</taxon>
        <taxon>Bivalvia</taxon>
        <taxon>Autobranchia</taxon>
        <taxon>Pteriomorphia</taxon>
        <taxon>Ostreida</taxon>
        <taxon>Ostreoidea</taxon>
        <taxon>Ostreidae</taxon>
        <taxon>Magallana</taxon>
    </lineage>
</organism>
<proteinExistence type="predicted"/>
<feature type="domain" description="C3HC-type" evidence="8">
    <location>
        <begin position="53"/>
        <end position="156"/>
    </location>
</feature>
<keyword evidence="2" id="KW-0479">Metal-binding</keyword>
<feature type="domain" description="NuBaID C-terminal" evidence="9">
    <location>
        <begin position="196"/>
        <end position="249"/>
    </location>
</feature>
<evidence type="ECO:0000313" key="11">
    <source>
        <dbReference type="Proteomes" id="UP000005408"/>
    </source>
</evidence>
<feature type="region of interest" description="Disordered" evidence="7">
    <location>
        <begin position="285"/>
        <end position="485"/>
    </location>
</feature>
<feature type="compositionally biased region" description="Basic and acidic residues" evidence="7">
    <location>
        <begin position="421"/>
        <end position="431"/>
    </location>
</feature>
<dbReference type="AlphaFoldDB" id="A0A8W8NEJ0"/>
<name>A0A8W8NEJ0_MAGGI</name>
<dbReference type="Pfam" id="PF08600">
    <property type="entry name" value="NuBaID_C"/>
    <property type="match status" value="1"/>
</dbReference>
<dbReference type="GO" id="GO:0005634">
    <property type="term" value="C:nucleus"/>
    <property type="evidence" value="ECO:0007669"/>
    <property type="project" value="UniProtKB-SubCell"/>
</dbReference>
<feature type="compositionally biased region" description="Polar residues" evidence="7">
    <location>
        <begin position="293"/>
        <end position="304"/>
    </location>
</feature>
<evidence type="ECO:0000256" key="6">
    <source>
        <dbReference type="ARBA" id="ARBA00044931"/>
    </source>
</evidence>
<accession>A0A8W8NEJ0</accession>
<evidence type="ECO:0000256" key="2">
    <source>
        <dbReference type="ARBA" id="ARBA00022723"/>
    </source>
</evidence>
<dbReference type="InterPro" id="IPR013909">
    <property type="entry name" value="NuBaID_C"/>
</dbReference>
<keyword evidence="5" id="KW-0539">Nucleus</keyword>
<dbReference type="Pfam" id="PF07967">
    <property type="entry name" value="zf-C3HC"/>
    <property type="match status" value="1"/>
</dbReference>
<evidence type="ECO:0000256" key="5">
    <source>
        <dbReference type="ARBA" id="ARBA00023242"/>
    </source>
</evidence>
<reference evidence="10" key="1">
    <citation type="submission" date="2022-08" db="UniProtKB">
        <authorList>
            <consortium name="EnsemblMetazoa"/>
        </authorList>
    </citation>
    <scope>IDENTIFICATION</scope>
    <source>
        <strain evidence="10">05x7-T-G4-1.051#20</strain>
    </source>
</reference>
<evidence type="ECO:0000256" key="7">
    <source>
        <dbReference type="SAM" id="MobiDB-lite"/>
    </source>
</evidence>
<evidence type="ECO:0000256" key="4">
    <source>
        <dbReference type="ARBA" id="ARBA00022833"/>
    </source>
</evidence>
<feature type="compositionally biased region" description="Polar residues" evidence="7">
    <location>
        <begin position="381"/>
        <end position="394"/>
    </location>
</feature>
<evidence type="ECO:0000259" key="9">
    <source>
        <dbReference type="Pfam" id="PF08600"/>
    </source>
</evidence>
<dbReference type="GO" id="GO:0008270">
    <property type="term" value="F:zinc ion binding"/>
    <property type="evidence" value="ECO:0007669"/>
    <property type="project" value="UniProtKB-KW"/>
</dbReference>
<dbReference type="PANTHER" id="PTHR15835:SF6">
    <property type="entry name" value="ZINC FINGER C3HC-TYPE PROTEIN 1"/>
    <property type="match status" value="1"/>
</dbReference>
<comment type="function">
    <text evidence="6">Required for proper positioning of a substantial amount of TPR at the nuclear basket (NB) through interaction with TPR.</text>
</comment>
<evidence type="ECO:0000256" key="3">
    <source>
        <dbReference type="ARBA" id="ARBA00022771"/>
    </source>
</evidence>
<keyword evidence="4" id="KW-0862">Zinc</keyword>
<keyword evidence="3" id="KW-0863">Zinc-finger</keyword>
<feature type="compositionally biased region" description="Polar residues" evidence="7">
    <location>
        <begin position="469"/>
        <end position="479"/>
    </location>
</feature>